<dbReference type="InterPro" id="IPR005119">
    <property type="entry name" value="LysR_subst-bd"/>
</dbReference>
<dbReference type="GO" id="GO:0003700">
    <property type="term" value="F:DNA-binding transcription factor activity"/>
    <property type="evidence" value="ECO:0007669"/>
    <property type="project" value="InterPro"/>
</dbReference>
<evidence type="ECO:0000313" key="6">
    <source>
        <dbReference type="EMBL" id="TQM25199.1"/>
    </source>
</evidence>
<keyword evidence="7" id="KW-1185">Reference proteome</keyword>
<organism evidence="6 7">
    <name type="scientific">Microbacterium kyungheense</name>
    <dbReference type="NCBI Taxonomy" id="1263636"/>
    <lineage>
        <taxon>Bacteria</taxon>
        <taxon>Bacillati</taxon>
        <taxon>Actinomycetota</taxon>
        <taxon>Actinomycetes</taxon>
        <taxon>Micrococcales</taxon>
        <taxon>Microbacteriaceae</taxon>
        <taxon>Microbacterium</taxon>
    </lineage>
</organism>
<dbReference type="FunFam" id="1.10.10.10:FF:000001">
    <property type="entry name" value="LysR family transcriptional regulator"/>
    <property type="match status" value="1"/>
</dbReference>
<protein>
    <submittedName>
        <fullName evidence="6">DNA-binding transcriptional LysR family regulator</fullName>
    </submittedName>
</protein>
<dbReference type="SUPFAM" id="SSF53850">
    <property type="entry name" value="Periplasmic binding protein-like II"/>
    <property type="match status" value="1"/>
</dbReference>
<dbReference type="Gene3D" id="3.40.190.10">
    <property type="entry name" value="Periplasmic binding protein-like II"/>
    <property type="match status" value="2"/>
</dbReference>
<dbReference type="AlphaFoldDB" id="A0A543EUF4"/>
<gene>
    <name evidence="6" type="ORF">FB391_2660</name>
</gene>
<dbReference type="GO" id="GO:0003677">
    <property type="term" value="F:DNA binding"/>
    <property type="evidence" value="ECO:0007669"/>
    <property type="project" value="UniProtKB-KW"/>
</dbReference>
<dbReference type="PRINTS" id="PR00039">
    <property type="entry name" value="HTHLYSR"/>
</dbReference>
<evidence type="ECO:0000256" key="4">
    <source>
        <dbReference type="ARBA" id="ARBA00023163"/>
    </source>
</evidence>
<dbReference type="PANTHER" id="PTHR30346">
    <property type="entry name" value="TRANSCRIPTIONAL DUAL REGULATOR HCAR-RELATED"/>
    <property type="match status" value="1"/>
</dbReference>
<dbReference type="RefSeq" id="WP_185843066.1">
    <property type="nucleotide sequence ID" value="NZ_BAABLH010000002.1"/>
</dbReference>
<keyword evidence="3 6" id="KW-0238">DNA-binding</keyword>
<dbReference type="PANTHER" id="PTHR30346:SF28">
    <property type="entry name" value="HTH-TYPE TRANSCRIPTIONAL REGULATOR CYNR"/>
    <property type="match status" value="1"/>
</dbReference>
<name>A0A543EUF4_9MICO</name>
<feature type="domain" description="HTH lysR-type" evidence="5">
    <location>
        <begin position="1"/>
        <end position="58"/>
    </location>
</feature>
<sequence>MNLRDLEIFFAVADELHFGRAAMVLRIKQSSVSESIVRLETALGAPLFYRTTRRVSITDFGGRVLANLRPAYAALHQEYAKAVADGHHRGELRLGHTPELGQALLPGLVRLTAHAGPGAPPSWRPLAMHTHEQIAALQSGAIDVGLCWEPSVNDQITQVVLATAPLVAILRDDDSLAEPRSPISLRELAGRPLIVSPRTDNQMAFARIERAFIGAGIDMGSVSEVSHYDAVSLHVARGYGIGVHPAPAVGLNRVPGLAFRRVADEGVGISVCAIVLTATATREVSQMLGALRAVTTEVINAI</sequence>
<dbReference type="PROSITE" id="PS50931">
    <property type="entry name" value="HTH_LYSR"/>
    <property type="match status" value="1"/>
</dbReference>
<dbReference type="Gene3D" id="1.10.10.10">
    <property type="entry name" value="Winged helix-like DNA-binding domain superfamily/Winged helix DNA-binding domain"/>
    <property type="match status" value="1"/>
</dbReference>
<dbReference type="InterPro" id="IPR000847">
    <property type="entry name" value="LysR_HTH_N"/>
</dbReference>
<evidence type="ECO:0000256" key="1">
    <source>
        <dbReference type="ARBA" id="ARBA00009437"/>
    </source>
</evidence>
<comment type="similarity">
    <text evidence="1">Belongs to the LysR transcriptional regulatory family.</text>
</comment>
<dbReference type="InterPro" id="IPR036390">
    <property type="entry name" value="WH_DNA-bd_sf"/>
</dbReference>
<accession>A0A543EUF4</accession>
<evidence type="ECO:0000313" key="7">
    <source>
        <dbReference type="Proteomes" id="UP000320235"/>
    </source>
</evidence>
<dbReference type="Pfam" id="PF03466">
    <property type="entry name" value="LysR_substrate"/>
    <property type="match status" value="1"/>
</dbReference>
<keyword evidence="4" id="KW-0804">Transcription</keyword>
<dbReference type="SUPFAM" id="SSF46785">
    <property type="entry name" value="Winged helix' DNA-binding domain"/>
    <property type="match status" value="1"/>
</dbReference>
<reference evidence="6 7" key="1">
    <citation type="submission" date="2019-06" db="EMBL/GenBank/DDBJ databases">
        <title>Sequencing the genomes of 1000 actinobacteria strains.</title>
        <authorList>
            <person name="Klenk H.-P."/>
        </authorList>
    </citation>
    <scope>NUCLEOTIDE SEQUENCE [LARGE SCALE GENOMIC DNA]</scope>
    <source>
        <strain evidence="6 7">DSM 105492</strain>
    </source>
</reference>
<evidence type="ECO:0000256" key="2">
    <source>
        <dbReference type="ARBA" id="ARBA00023015"/>
    </source>
</evidence>
<dbReference type="Pfam" id="PF00126">
    <property type="entry name" value="HTH_1"/>
    <property type="match status" value="1"/>
</dbReference>
<dbReference type="CDD" id="cd08414">
    <property type="entry name" value="PBP2_LTTR_aromatics_like"/>
    <property type="match status" value="1"/>
</dbReference>
<dbReference type="EMBL" id="VFPE01000003">
    <property type="protein sequence ID" value="TQM25199.1"/>
    <property type="molecule type" value="Genomic_DNA"/>
</dbReference>
<evidence type="ECO:0000259" key="5">
    <source>
        <dbReference type="PROSITE" id="PS50931"/>
    </source>
</evidence>
<proteinExistence type="inferred from homology"/>
<dbReference type="InterPro" id="IPR036388">
    <property type="entry name" value="WH-like_DNA-bd_sf"/>
</dbReference>
<keyword evidence="2" id="KW-0805">Transcription regulation</keyword>
<evidence type="ECO:0000256" key="3">
    <source>
        <dbReference type="ARBA" id="ARBA00023125"/>
    </source>
</evidence>
<dbReference type="Proteomes" id="UP000320235">
    <property type="component" value="Unassembled WGS sequence"/>
</dbReference>
<comment type="caution">
    <text evidence="6">The sequence shown here is derived from an EMBL/GenBank/DDBJ whole genome shotgun (WGS) entry which is preliminary data.</text>
</comment>
<dbReference type="GO" id="GO:0032993">
    <property type="term" value="C:protein-DNA complex"/>
    <property type="evidence" value="ECO:0007669"/>
    <property type="project" value="TreeGrafter"/>
</dbReference>